<gene>
    <name evidence="1" type="ORF">PCE31106_04081</name>
</gene>
<dbReference type="AlphaFoldDB" id="A0A5E4XUG4"/>
<organism evidence="1 2">
    <name type="scientific">Pandoraea cepalis</name>
    <dbReference type="NCBI Taxonomy" id="2508294"/>
    <lineage>
        <taxon>Bacteria</taxon>
        <taxon>Pseudomonadati</taxon>
        <taxon>Pseudomonadota</taxon>
        <taxon>Betaproteobacteria</taxon>
        <taxon>Burkholderiales</taxon>
        <taxon>Burkholderiaceae</taxon>
        <taxon>Pandoraea</taxon>
    </lineage>
</organism>
<sequence>MLPVRAWFPNLVCRSAALTGLRLVSCQVVALVGPCCRKSPWQAPPYMVRRLVLSVFCARRIGPTVDKPDIGRFLQRL</sequence>
<accession>A0A5E4XUG4</accession>
<evidence type="ECO:0000313" key="2">
    <source>
        <dbReference type="Proteomes" id="UP000384354"/>
    </source>
</evidence>
<protein>
    <submittedName>
        <fullName evidence="1">Uncharacterized protein</fullName>
    </submittedName>
</protein>
<reference evidence="1 2" key="1">
    <citation type="submission" date="2019-08" db="EMBL/GenBank/DDBJ databases">
        <authorList>
            <person name="Peeters C."/>
        </authorList>
    </citation>
    <scope>NUCLEOTIDE SEQUENCE [LARGE SCALE GENOMIC DNA]</scope>
    <source>
        <strain evidence="1 2">LMG 31106</strain>
    </source>
</reference>
<evidence type="ECO:0000313" key="1">
    <source>
        <dbReference type="EMBL" id="VVE39903.1"/>
    </source>
</evidence>
<dbReference type="Proteomes" id="UP000384354">
    <property type="component" value="Unassembled WGS sequence"/>
</dbReference>
<name>A0A5E4XUG4_9BURK</name>
<dbReference type="EMBL" id="CABPSL010000020">
    <property type="protein sequence ID" value="VVE39903.1"/>
    <property type="molecule type" value="Genomic_DNA"/>
</dbReference>
<proteinExistence type="predicted"/>